<protein>
    <recommendedName>
        <fullName evidence="6">NAC domain-containing protein</fullName>
    </recommendedName>
</protein>
<evidence type="ECO:0000313" key="8">
    <source>
        <dbReference type="Proteomes" id="UP001642360"/>
    </source>
</evidence>
<accession>A0ABC8SK22</accession>
<keyword evidence="8" id="KW-1185">Reference proteome</keyword>
<dbReference type="GO" id="GO:0005634">
    <property type="term" value="C:nucleus"/>
    <property type="evidence" value="ECO:0007669"/>
    <property type="project" value="UniProtKB-SubCell"/>
</dbReference>
<feature type="domain" description="NAC" evidence="6">
    <location>
        <begin position="4"/>
        <end position="143"/>
    </location>
</feature>
<dbReference type="PROSITE" id="PS51005">
    <property type="entry name" value="NAC"/>
    <property type="match status" value="1"/>
</dbReference>
<evidence type="ECO:0000313" key="7">
    <source>
        <dbReference type="EMBL" id="CAK9157537.1"/>
    </source>
</evidence>
<dbReference type="GO" id="GO:0003677">
    <property type="term" value="F:DNA binding"/>
    <property type="evidence" value="ECO:0007669"/>
    <property type="project" value="UniProtKB-KW"/>
</dbReference>
<dbReference type="Proteomes" id="UP001642360">
    <property type="component" value="Unassembled WGS sequence"/>
</dbReference>
<organism evidence="7 8">
    <name type="scientific">Ilex paraguariensis</name>
    <name type="common">yerba mate</name>
    <dbReference type="NCBI Taxonomy" id="185542"/>
    <lineage>
        <taxon>Eukaryota</taxon>
        <taxon>Viridiplantae</taxon>
        <taxon>Streptophyta</taxon>
        <taxon>Embryophyta</taxon>
        <taxon>Tracheophyta</taxon>
        <taxon>Spermatophyta</taxon>
        <taxon>Magnoliopsida</taxon>
        <taxon>eudicotyledons</taxon>
        <taxon>Gunneridae</taxon>
        <taxon>Pentapetalae</taxon>
        <taxon>asterids</taxon>
        <taxon>campanulids</taxon>
        <taxon>Aquifoliales</taxon>
        <taxon>Aquifoliaceae</taxon>
        <taxon>Ilex</taxon>
    </lineage>
</organism>
<dbReference type="AlphaFoldDB" id="A0ABC8SK22"/>
<reference evidence="7 8" key="1">
    <citation type="submission" date="2024-02" db="EMBL/GenBank/DDBJ databases">
        <authorList>
            <person name="Vignale AGUSTIN F."/>
            <person name="Sosa J E."/>
            <person name="Modenutti C."/>
        </authorList>
    </citation>
    <scope>NUCLEOTIDE SEQUENCE [LARGE SCALE GENOMIC DNA]</scope>
</reference>
<dbReference type="InterPro" id="IPR003441">
    <property type="entry name" value="NAC-dom"/>
</dbReference>
<dbReference type="EMBL" id="CAUOFW020003019">
    <property type="protein sequence ID" value="CAK9157537.1"/>
    <property type="molecule type" value="Genomic_DNA"/>
</dbReference>
<keyword evidence="4" id="KW-0804">Transcription</keyword>
<evidence type="ECO:0000256" key="1">
    <source>
        <dbReference type="ARBA" id="ARBA00004123"/>
    </source>
</evidence>
<name>A0ABC8SK22_9AQUA</name>
<evidence type="ECO:0000256" key="5">
    <source>
        <dbReference type="ARBA" id="ARBA00023242"/>
    </source>
</evidence>
<evidence type="ECO:0000259" key="6">
    <source>
        <dbReference type="PROSITE" id="PS51005"/>
    </source>
</evidence>
<keyword evidence="3" id="KW-0238">DNA-binding</keyword>
<gene>
    <name evidence="7" type="ORF">ILEXP_LOCUS26098</name>
</gene>
<comment type="subcellular location">
    <subcellularLocation>
        <location evidence="1">Nucleus</location>
    </subcellularLocation>
</comment>
<evidence type="ECO:0000256" key="4">
    <source>
        <dbReference type="ARBA" id="ARBA00023163"/>
    </source>
</evidence>
<proteinExistence type="predicted"/>
<sequence length="436" mass="49164">MAASLVGLRFHPTDQELTYILGYMISHNPSLYERFVTIDDLYGDMEPWEIFGNSEEKCRYFFTELKKKTAKGKRFARTVGKGKGSWKGQDKGKPIQNREGKVIGYKRSLRYENLGSTQHGRWLMKEYSISSPQDYVLCRIKRLDHTPTVAPVCQNQQNEDEHINSSRQKRPRLDGCEHIENLITGLVPIYGEVADTLDSNLCFDPEDLMFEIDNVAGFPEDLMLHNLESATIPLGTSPLPISLEAESSIHNQYRHILLGNGCCGMEDWRSSLPEDPVIDLGNVCCGMEDWRSGLPEDPVIDIAESRTMSSGPESTIYHHTQFLGGTAGTNMEERIPGLPENLRNMDNVAYRTMPLGTLPSGSKSDKETQIFQSILCSNMEESSIYDKGIHILQSDLCFDMEEWRRGLPEDLMSDNLESRNIALGTLPLTLNLGVES</sequence>
<dbReference type="PANTHER" id="PTHR31989">
    <property type="entry name" value="NAC DOMAIN-CONTAINING PROTEIN 82-RELATED"/>
    <property type="match status" value="1"/>
</dbReference>
<keyword evidence="5" id="KW-0539">Nucleus</keyword>
<evidence type="ECO:0000256" key="2">
    <source>
        <dbReference type="ARBA" id="ARBA00023015"/>
    </source>
</evidence>
<dbReference type="InterPro" id="IPR036093">
    <property type="entry name" value="NAC_dom_sf"/>
</dbReference>
<keyword evidence="2" id="KW-0805">Transcription regulation</keyword>
<comment type="caution">
    <text evidence="7">The sequence shown here is derived from an EMBL/GenBank/DDBJ whole genome shotgun (WGS) entry which is preliminary data.</text>
</comment>
<dbReference type="Pfam" id="PF02365">
    <property type="entry name" value="NAM"/>
    <property type="match status" value="1"/>
</dbReference>
<evidence type="ECO:0000256" key="3">
    <source>
        <dbReference type="ARBA" id="ARBA00023125"/>
    </source>
</evidence>
<dbReference type="SUPFAM" id="SSF101941">
    <property type="entry name" value="NAC domain"/>
    <property type="match status" value="1"/>
</dbReference>
<dbReference type="Gene3D" id="2.170.150.80">
    <property type="entry name" value="NAC domain"/>
    <property type="match status" value="1"/>
</dbReference>